<dbReference type="AlphaFoldDB" id="T1BT60"/>
<dbReference type="PANTHER" id="PTHR35610">
    <property type="entry name" value="3-ISOPROPYLMALATE DEHYDRATASE-RELATED"/>
    <property type="match status" value="1"/>
</dbReference>
<gene>
    <name evidence="1" type="ORF">B1B_04298</name>
</gene>
<accession>T1BT60</accession>
<reference evidence="1" key="1">
    <citation type="submission" date="2013-08" db="EMBL/GenBank/DDBJ databases">
        <authorList>
            <person name="Mendez C."/>
            <person name="Richter M."/>
            <person name="Ferrer M."/>
            <person name="Sanchez J."/>
        </authorList>
    </citation>
    <scope>NUCLEOTIDE SEQUENCE</scope>
</reference>
<protein>
    <submittedName>
        <fullName evidence="1">Uncharacterized protein</fullName>
    </submittedName>
</protein>
<feature type="non-terminal residue" evidence="1">
    <location>
        <position position="1"/>
    </location>
</feature>
<comment type="caution">
    <text evidence="1">The sequence shown here is derived from an EMBL/GenBank/DDBJ whole genome shotgun (WGS) entry which is preliminary data.</text>
</comment>
<organism evidence="1">
    <name type="scientific">mine drainage metagenome</name>
    <dbReference type="NCBI Taxonomy" id="410659"/>
    <lineage>
        <taxon>unclassified sequences</taxon>
        <taxon>metagenomes</taxon>
        <taxon>ecological metagenomes</taxon>
    </lineage>
</organism>
<evidence type="ECO:0000313" key="1">
    <source>
        <dbReference type="EMBL" id="EQD71723.1"/>
    </source>
</evidence>
<proteinExistence type="predicted"/>
<dbReference type="SUPFAM" id="SSF159659">
    <property type="entry name" value="Cgl1923-like"/>
    <property type="match status" value="1"/>
</dbReference>
<sequence length="134" mass="14527">DKFPPLISVHNGTPMPPVRIYCSQKKKLVCIFAEFSIPLDVNYELADKIIEFILKNKISDILSIGGMPTPEGNQDIFEKVFGIVSSPELAKKAKGAGIMQIKEGVSTGVSAVLMIRSVLADISNITLLVPVETV</sequence>
<dbReference type="Pfam" id="PF09754">
    <property type="entry name" value="PAC2"/>
    <property type="match status" value="1"/>
</dbReference>
<name>T1BT60_9ZZZZ</name>
<dbReference type="EMBL" id="AUZY01002690">
    <property type="protein sequence ID" value="EQD71723.1"/>
    <property type="molecule type" value="Genomic_DNA"/>
</dbReference>
<reference evidence="1" key="2">
    <citation type="journal article" date="2014" name="ISME J.">
        <title>Microbial stratification in low pH oxic and suboxic macroscopic growths along an acid mine drainage.</title>
        <authorList>
            <person name="Mendez-Garcia C."/>
            <person name="Mesa V."/>
            <person name="Sprenger R.R."/>
            <person name="Richter M."/>
            <person name="Diez M.S."/>
            <person name="Solano J."/>
            <person name="Bargiela R."/>
            <person name="Golyshina O.V."/>
            <person name="Manteca A."/>
            <person name="Ramos J.L."/>
            <person name="Gallego J.R."/>
            <person name="Llorente I."/>
            <person name="Martins Dos Santos V.A."/>
            <person name="Jensen O.N."/>
            <person name="Pelaez A.I."/>
            <person name="Sanchez J."/>
            <person name="Ferrer M."/>
        </authorList>
    </citation>
    <scope>NUCLEOTIDE SEQUENCE</scope>
</reference>
<dbReference type="InterPro" id="IPR038389">
    <property type="entry name" value="PSMG2_sf"/>
</dbReference>
<dbReference type="PANTHER" id="PTHR35610:SF3">
    <property type="entry name" value="PROTEASOME ASSEMBLY CHAPERONE FAMILY PROTEIN"/>
    <property type="match status" value="1"/>
</dbReference>
<dbReference type="Gene3D" id="3.40.50.10900">
    <property type="entry name" value="PAC-like subunit"/>
    <property type="match status" value="1"/>
</dbReference>
<dbReference type="InterPro" id="IPR019151">
    <property type="entry name" value="Proteasome_assmbl_chaperone_2"/>
</dbReference>